<protein>
    <submittedName>
        <fullName evidence="3">Uncharacterized protein</fullName>
    </submittedName>
</protein>
<evidence type="ECO:0000256" key="2">
    <source>
        <dbReference type="SAM" id="MobiDB-lite"/>
    </source>
</evidence>
<dbReference type="OrthoDB" id="5068328at2759"/>
<dbReference type="PANTHER" id="PTHR35391">
    <property type="entry name" value="C2H2-TYPE DOMAIN-CONTAINING PROTEIN-RELATED"/>
    <property type="match status" value="1"/>
</dbReference>
<reference evidence="3" key="2">
    <citation type="submission" date="2020-10" db="EMBL/GenBank/DDBJ databases">
        <authorList>
            <person name="Peck L.D."/>
            <person name="Nowell R.W."/>
            <person name="Flood J."/>
            <person name="Ryan M.J."/>
            <person name="Barraclough T.G."/>
        </authorList>
    </citation>
    <scope>NUCLEOTIDE SEQUENCE</scope>
    <source>
        <strain evidence="3">IMI 127659i</strain>
    </source>
</reference>
<feature type="coiled-coil region" evidence="1">
    <location>
        <begin position="172"/>
        <end position="206"/>
    </location>
</feature>
<keyword evidence="1" id="KW-0175">Coiled coil</keyword>
<accession>A0A9P7HLK4</accession>
<dbReference type="Proteomes" id="UP000750502">
    <property type="component" value="Unassembled WGS sequence"/>
</dbReference>
<dbReference type="PANTHER" id="PTHR35391:SF5">
    <property type="entry name" value="DUF6590 DOMAIN-CONTAINING PROTEIN"/>
    <property type="match status" value="1"/>
</dbReference>
<evidence type="ECO:0000313" key="4">
    <source>
        <dbReference type="Proteomes" id="UP000750502"/>
    </source>
</evidence>
<keyword evidence="4" id="KW-1185">Reference proteome</keyword>
<dbReference type="EMBL" id="JADFTT010000370">
    <property type="protein sequence ID" value="KAG5762512.1"/>
    <property type="molecule type" value="Genomic_DNA"/>
</dbReference>
<gene>
    <name evidence="3" type="ORF">H9Q72_009391</name>
</gene>
<evidence type="ECO:0000256" key="1">
    <source>
        <dbReference type="SAM" id="Coils"/>
    </source>
</evidence>
<feature type="region of interest" description="Disordered" evidence="2">
    <location>
        <begin position="95"/>
        <end position="141"/>
    </location>
</feature>
<dbReference type="AlphaFoldDB" id="A0A9P7HLK4"/>
<feature type="region of interest" description="Disordered" evidence="2">
    <location>
        <begin position="828"/>
        <end position="849"/>
    </location>
</feature>
<comment type="caution">
    <text evidence="3">The sequence shown here is derived from an EMBL/GenBank/DDBJ whole genome shotgun (WGS) entry which is preliminary data.</text>
</comment>
<feature type="region of interest" description="Disordered" evidence="2">
    <location>
        <begin position="325"/>
        <end position="353"/>
    </location>
</feature>
<sequence>MEGGLIIREKTRVCKDAFQRCLEIQDLSEDDWIEQKSAEFNWWISGLNADKIGPGSLDSRLMLRPDVRDVVVDLLGGLIMALSKCEDIAEEEDIAENDSLQESSSDSQHLTIGELNRTPSPWSDMSDGTGTEARSSAADESEKAVSDLYQEQKFYIETSIEILIRIHAAIKKSGLKFRNQRADDDLARAEERYQNEKSRLGEHKALYGSDPSIGEHERFRRFLTRLVLRNGYKEGLLRSIESNIHRFIIKHGPEVNDHPYLNRQRKLLVVFRAYLYDASRLTPIQRRLINANVVRRNRLIHAGNAEKAQPRTKNDEPQLLQRLPIANEVTPQSQAEKRKLDHPGQVPAAAPSYTPPISRKSFVSQAATGLASNFSITTALVPMKKTKSAATKMSARVATIDYPKCPATKGPFPCPYCPSILSHAYTERTKWRAHVSQDLCAYVCIFENCESPDDMYTSTYEWMSHMAKCHSAMEWVCTECSKNAQKAVENAANHSFKDSWDLKAHILSLHPEMHESEVPLMVQAGNRPIGIQRVACPLCRPGLVSNATGEKDGTPVHPEICVEEIGLVHLEEDEHIATHIHEFSPQAFPWPGETKTQDKSEICSSKSTASTRQAVIIPASGAADPIFEIQNYLHNQTEVIDNLEDPSKKLLSLPTRSKAYFVLDHGIPLDSNNGLFDRLLGLATNKLVSPLTECHPQAPIEARSYLQNPASLYPQTVIECTDVRWAFDNAMQQGVEAAITSMLKLGGNDSKDKRSTSDLTMLRVIQIEENPREKIKELLKNPEYEKGIRELFASQDNQGEKRIVGVITGFITGFVTCTDMAVNKSEENTSAGDLSSKPVPAAATGIPGTTVTAERSSRKVYHSDISGDHKGEVVVACSYLPIFAHVNKAESRPSWIGQWWRGSDSAFSHLQVGDAPMVVESKDG</sequence>
<feature type="compositionally biased region" description="Polar residues" evidence="2">
    <location>
        <begin position="117"/>
        <end position="134"/>
    </location>
</feature>
<evidence type="ECO:0000313" key="3">
    <source>
        <dbReference type="EMBL" id="KAG5762512.1"/>
    </source>
</evidence>
<feature type="compositionally biased region" description="Polar residues" evidence="2">
    <location>
        <begin position="98"/>
        <end position="110"/>
    </location>
</feature>
<organism evidence="3 4">
    <name type="scientific">Fusarium xylarioides</name>
    <dbReference type="NCBI Taxonomy" id="221167"/>
    <lineage>
        <taxon>Eukaryota</taxon>
        <taxon>Fungi</taxon>
        <taxon>Dikarya</taxon>
        <taxon>Ascomycota</taxon>
        <taxon>Pezizomycotina</taxon>
        <taxon>Sordariomycetes</taxon>
        <taxon>Hypocreomycetidae</taxon>
        <taxon>Hypocreales</taxon>
        <taxon>Nectriaceae</taxon>
        <taxon>Fusarium</taxon>
        <taxon>Fusarium fujikuroi species complex</taxon>
    </lineage>
</organism>
<proteinExistence type="predicted"/>
<reference evidence="3" key="1">
    <citation type="journal article" date="2020" name="bioRxiv">
        <title>Historical genomics reveals the evolutionary mechanisms behind multiple outbreaks of the host-specific coffee wilt pathogen Fusarium xylarioides.</title>
        <authorList>
            <person name="Peck D."/>
            <person name="Nowell R.W."/>
            <person name="Flood J."/>
            <person name="Ryan M.J."/>
            <person name="Barraclough T.G."/>
        </authorList>
    </citation>
    <scope>NUCLEOTIDE SEQUENCE</scope>
    <source>
        <strain evidence="3">IMI 127659i</strain>
    </source>
</reference>
<name>A0A9P7HLK4_9HYPO</name>